<name>A0A317U7D2_9GAMM</name>
<evidence type="ECO:0000313" key="1">
    <source>
        <dbReference type="EMBL" id="PWY57098.1"/>
    </source>
</evidence>
<proteinExistence type="predicted"/>
<sequence length="110" mass="12375">MSTLFPVVPLPQPLMSNRRPKVHNAVCLLSTEGLEAHHHVLQKGCPAKLLDLGFFNPWLVCPNPRIVCIEPKLKVSNKLNFLLVINACANSDQPRFKSLQFHVPHLQKPP</sequence>
<accession>A0A317U7D2</accession>
<dbReference type="Proteomes" id="UP000247152">
    <property type="component" value="Unassembled WGS sequence"/>
</dbReference>
<reference evidence="1 2" key="1">
    <citation type="submission" date="2018-05" db="EMBL/GenBank/DDBJ databases">
        <title>Legionella qingyii sp.nov., whole genome shotgun sequence.</title>
        <authorList>
            <person name="Wu H."/>
            <person name="Zhu Q."/>
            <person name="Hu C."/>
        </authorList>
    </citation>
    <scope>NUCLEOTIDE SEQUENCE [LARGE SCALE GENOMIC DNA]</scope>
    <source>
        <strain evidence="1 2">HEB18</strain>
    </source>
</reference>
<dbReference type="AlphaFoldDB" id="A0A317U7D2"/>
<dbReference type="EMBL" id="QHJG01000004">
    <property type="protein sequence ID" value="PWY57098.1"/>
    <property type="molecule type" value="Genomic_DNA"/>
</dbReference>
<organism evidence="1 2">
    <name type="scientific">Legionella qingyii</name>
    <dbReference type="NCBI Taxonomy" id="2184757"/>
    <lineage>
        <taxon>Bacteria</taxon>
        <taxon>Pseudomonadati</taxon>
        <taxon>Pseudomonadota</taxon>
        <taxon>Gammaproteobacteria</taxon>
        <taxon>Legionellales</taxon>
        <taxon>Legionellaceae</taxon>
        <taxon>Legionella</taxon>
    </lineage>
</organism>
<comment type="caution">
    <text evidence="1">The sequence shown here is derived from an EMBL/GenBank/DDBJ whole genome shotgun (WGS) entry which is preliminary data.</text>
</comment>
<evidence type="ECO:0000313" key="2">
    <source>
        <dbReference type="Proteomes" id="UP000247152"/>
    </source>
</evidence>
<gene>
    <name evidence="1" type="ORF">DGG96_03675</name>
</gene>
<protein>
    <submittedName>
        <fullName evidence="1">Uncharacterized protein</fullName>
    </submittedName>
</protein>